<organism evidence="5 6">
    <name type="scientific">Ditylenchus destructor</name>
    <dbReference type="NCBI Taxonomy" id="166010"/>
    <lineage>
        <taxon>Eukaryota</taxon>
        <taxon>Metazoa</taxon>
        <taxon>Ecdysozoa</taxon>
        <taxon>Nematoda</taxon>
        <taxon>Chromadorea</taxon>
        <taxon>Rhabditida</taxon>
        <taxon>Tylenchina</taxon>
        <taxon>Tylenchomorpha</taxon>
        <taxon>Sphaerularioidea</taxon>
        <taxon>Anguinidae</taxon>
        <taxon>Anguininae</taxon>
        <taxon>Ditylenchus</taxon>
    </lineage>
</organism>
<evidence type="ECO:0000313" key="6">
    <source>
        <dbReference type="Proteomes" id="UP001201812"/>
    </source>
</evidence>
<feature type="active site" description="Proton acceptor" evidence="3">
    <location>
        <position position="196"/>
    </location>
</feature>
<dbReference type="GO" id="GO:0016787">
    <property type="term" value="F:hydrolase activity"/>
    <property type="evidence" value="ECO:0007669"/>
    <property type="project" value="UniProtKB-KW"/>
</dbReference>
<dbReference type="InterPro" id="IPR000407">
    <property type="entry name" value="GDA1_CD39_NTPase"/>
</dbReference>
<keyword evidence="4" id="KW-0547">Nucleotide-binding</keyword>
<dbReference type="EMBL" id="JAKKPZ010000007">
    <property type="protein sequence ID" value="KAI1719118.1"/>
    <property type="molecule type" value="Genomic_DNA"/>
</dbReference>
<dbReference type="PANTHER" id="PTHR11782:SF127">
    <property type="entry name" value="NTPASE, ISOFORM F"/>
    <property type="match status" value="1"/>
</dbReference>
<gene>
    <name evidence="5" type="ORF">DdX_06244</name>
</gene>
<reference evidence="5" key="1">
    <citation type="submission" date="2022-01" db="EMBL/GenBank/DDBJ databases">
        <title>Genome Sequence Resource for Two Populations of Ditylenchus destructor, the Migratory Endoparasitic Phytonematode.</title>
        <authorList>
            <person name="Zhang H."/>
            <person name="Lin R."/>
            <person name="Xie B."/>
        </authorList>
    </citation>
    <scope>NUCLEOTIDE SEQUENCE</scope>
    <source>
        <strain evidence="5">BazhouSP</strain>
    </source>
</reference>
<evidence type="ECO:0000256" key="4">
    <source>
        <dbReference type="PIRSR" id="PIRSR600407-2"/>
    </source>
</evidence>
<protein>
    <submittedName>
        <fullName evidence="5">GDA1/CD39 (Nucleoside phosphatase) family domain-containing protein</fullName>
    </submittedName>
</protein>
<keyword evidence="4" id="KW-0067">ATP-binding</keyword>
<accession>A0AAD4N5U9</accession>
<dbReference type="Gene3D" id="3.30.420.150">
    <property type="entry name" value="Exopolyphosphatase. Domain 2"/>
    <property type="match status" value="1"/>
</dbReference>
<sequence>MLHTNRVQLLPKFRASQPAFVLFTFLALLSLALTQTTKKVKLQPDITKEIQSCLSEELELEERSTCRFFAAVIDAGSTGTRLHLFEFSHDIASEHSNFKLESEVFKEVKPGLSSFAATPELAAESVRELLLTAKKVIPESLWVHTPIVLKATAGLRLLPEEKADAILSEVETEVSNSGLMMDDTGESVGMLSGTDEGVFGWFTLNYLLDRLGYGEAFSSDFVTAAALDLGGGSTQITFVPSDFDTALHALPKDTYSHQLNLFGRQVKLYTHSYLGNGLVAARIGIARLSPESEPSTHSLYTSCFPQGFTLKDWDYAGNAWTVRPAKTSDFSSCLASTRQYVEQVTSVVEVPQLMDRDVYMFGYFYDRGYQAGFVGDDPEHLGGPATVGDYKLAAERACAIPAEDIGPEHWRPWQCMDLTYIYTLLHYGYDLPDRKRVYLAKKLKEKEVSWALGAGFHLLNTYHSESVMKAKTVRSVSKSLEETVNKNVQFETHQGSAGLNSTANQPTTFFGQLIDYISDAATHIMVYLNLAS</sequence>
<dbReference type="PANTHER" id="PTHR11782">
    <property type="entry name" value="ADENOSINE/GUANOSINE DIPHOSPHATASE"/>
    <property type="match status" value="1"/>
</dbReference>
<dbReference type="CDD" id="cd24046">
    <property type="entry name" value="ASKHA_NBD_NTPDase5-like"/>
    <property type="match status" value="1"/>
</dbReference>
<keyword evidence="2" id="KW-0378">Hydrolase</keyword>
<evidence type="ECO:0000313" key="5">
    <source>
        <dbReference type="EMBL" id="KAI1719118.1"/>
    </source>
</evidence>
<dbReference type="AlphaFoldDB" id="A0AAD4N5U9"/>
<comment type="similarity">
    <text evidence="1">Belongs to the GDA1/CD39 NTPase family.</text>
</comment>
<evidence type="ECO:0000256" key="3">
    <source>
        <dbReference type="PIRSR" id="PIRSR600407-1"/>
    </source>
</evidence>
<feature type="binding site" evidence="4">
    <location>
        <begin position="231"/>
        <end position="235"/>
    </location>
    <ligand>
        <name>ATP</name>
        <dbReference type="ChEBI" id="CHEBI:30616"/>
    </ligand>
</feature>
<name>A0AAD4N5U9_9BILA</name>
<proteinExistence type="inferred from homology"/>
<dbReference type="Gene3D" id="3.30.420.40">
    <property type="match status" value="1"/>
</dbReference>
<comment type="caution">
    <text evidence="5">The sequence shown here is derived from an EMBL/GenBank/DDBJ whole genome shotgun (WGS) entry which is preliminary data.</text>
</comment>
<dbReference type="Pfam" id="PF01150">
    <property type="entry name" value="GDA1_CD39"/>
    <property type="match status" value="1"/>
</dbReference>
<keyword evidence="6" id="KW-1185">Reference proteome</keyword>
<dbReference type="Proteomes" id="UP001201812">
    <property type="component" value="Unassembled WGS sequence"/>
</dbReference>
<evidence type="ECO:0000256" key="1">
    <source>
        <dbReference type="ARBA" id="ARBA00009283"/>
    </source>
</evidence>
<evidence type="ECO:0000256" key="2">
    <source>
        <dbReference type="ARBA" id="ARBA00022801"/>
    </source>
</evidence>
<dbReference type="GO" id="GO:0005524">
    <property type="term" value="F:ATP binding"/>
    <property type="evidence" value="ECO:0007669"/>
    <property type="project" value="UniProtKB-KW"/>
</dbReference>